<reference evidence="4" key="2">
    <citation type="submission" date="2015-01" db="EMBL/GenBank/DDBJ databases">
        <title>Evolutionary Origins and Diversification of the Mycorrhizal Mutualists.</title>
        <authorList>
            <consortium name="DOE Joint Genome Institute"/>
            <consortium name="Mycorrhizal Genomics Consortium"/>
            <person name="Kohler A."/>
            <person name="Kuo A."/>
            <person name="Nagy L.G."/>
            <person name="Floudas D."/>
            <person name="Copeland A."/>
            <person name="Barry K.W."/>
            <person name="Cichocki N."/>
            <person name="Veneault-Fourrey C."/>
            <person name="LaButti K."/>
            <person name="Lindquist E.A."/>
            <person name="Lipzen A."/>
            <person name="Lundell T."/>
            <person name="Morin E."/>
            <person name="Murat C."/>
            <person name="Riley R."/>
            <person name="Ohm R."/>
            <person name="Sun H."/>
            <person name="Tunlid A."/>
            <person name="Henrissat B."/>
            <person name="Grigoriev I.V."/>
            <person name="Hibbett D.S."/>
            <person name="Martin F."/>
        </authorList>
    </citation>
    <scope>NUCLEOTIDE SEQUENCE [LARGE SCALE GENOMIC DNA]</scope>
    <source>
        <strain evidence="4">Ve08.2h10</strain>
    </source>
</reference>
<organism evidence="3 4">
    <name type="scientific">Paxillus rubicundulus Ve08.2h10</name>
    <dbReference type="NCBI Taxonomy" id="930991"/>
    <lineage>
        <taxon>Eukaryota</taxon>
        <taxon>Fungi</taxon>
        <taxon>Dikarya</taxon>
        <taxon>Basidiomycota</taxon>
        <taxon>Agaricomycotina</taxon>
        <taxon>Agaricomycetes</taxon>
        <taxon>Agaricomycetidae</taxon>
        <taxon>Boletales</taxon>
        <taxon>Paxilineae</taxon>
        <taxon>Paxillaceae</taxon>
        <taxon>Paxillus</taxon>
    </lineage>
</organism>
<dbReference type="InParanoid" id="A0A0D0D667"/>
<evidence type="ECO:0000256" key="1">
    <source>
        <dbReference type="SAM" id="MobiDB-lite"/>
    </source>
</evidence>
<feature type="compositionally biased region" description="Basic and acidic residues" evidence="1">
    <location>
        <begin position="199"/>
        <end position="210"/>
    </location>
</feature>
<proteinExistence type="predicted"/>
<gene>
    <name evidence="3" type="ORF">PAXRUDRAFT_147670</name>
</gene>
<accession>A0A0D0D667</accession>
<feature type="domain" description="DUF6570" evidence="2">
    <location>
        <begin position="15"/>
        <end position="167"/>
    </location>
</feature>
<dbReference type="OrthoDB" id="432234at2759"/>
<sequence length="359" mass="40592">MLCPHCRSALLAKKPHQPKNSLANFQYYGRERLDETTSQVFENTSPFDLTLILRAWALTVTFHYNTHSSRGGYTPEETHQRYNCGNVAVLPQEPGQLRKVLPPSRNDICNTICVLFTSGRVKPTVEVLKKSQPVLVTKSRVEKMIKFLLTNNEWYMGGDTVNSEETMADLFGPEFDGMNEGVLHHMEISHLPDNGQQHDQGDGDHAPEHPSEFLHNFVMDNIAYTSGDHSAKSQELMKAHVLTFVLDRKHFLTSRASAQDISDGDTGLMSYLFPHLCPWGIGGFNHPACSRGQTLLFEQQVKNLLLQDNSAFERDPYFAFICWNMIQKRQVSINTTGSFPGTRDKHISGCVKQWGVHLT</sequence>
<name>A0A0D0D667_9AGAM</name>
<dbReference type="HOGENOM" id="CLU_030626_1_0_1"/>
<evidence type="ECO:0000313" key="3">
    <source>
        <dbReference type="EMBL" id="KIK92277.1"/>
    </source>
</evidence>
<protein>
    <recommendedName>
        <fullName evidence="2">DUF6570 domain-containing protein</fullName>
    </recommendedName>
</protein>
<dbReference type="STRING" id="930991.A0A0D0D667"/>
<dbReference type="EMBL" id="KN825295">
    <property type="protein sequence ID" value="KIK92277.1"/>
    <property type="molecule type" value="Genomic_DNA"/>
</dbReference>
<dbReference type="Pfam" id="PF20209">
    <property type="entry name" value="DUF6570"/>
    <property type="match status" value="1"/>
</dbReference>
<dbReference type="InterPro" id="IPR046700">
    <property type="entry name" value="DUF6570"/>
</dbReference>
<dbReference type="Proteomes" id="UP000054538">
    <property type="component" value="Unassembled WGS sequence"/>
</dbReference>
<reference evidence="3 4" key="1">
    <citation type="submission" date="2014-04" db="EMBL/GenBank/DDBJ databases">
        <authorList>
            <consortium name="DOE Joint Genome Institute"/>
            <person name="Kuo A."/>
            <person name="Kohler A."/>
            <person name="Jargeat P."/>
            <person name="Nagy L.G."/>
            <person name="Floudas D."/>
            <person name="Copeland A."/>
            <person name="Barry K.W."/>
            <person name="Cichocki N."/>
            <person name="Veneault-Fourrey C."/>
            <person name="LaButti K."/>
            <person name="Lindquist E.A."/>
            <person name="Lipzen A."/>
            <person name="Lundell T."/>
            <person name="Morin E."/>
            <person name="Murat C."/>
            <person name="Sun H."/>
            <person name="Tunlid A."/>
            <person name="Henrissat B."/>
            <person name="Grigoriev I.V."/>
            <person name="Hibbett D.S."/>
            <person name="Martin F."/>
            <person name="Nordberg H.P."/>
            <person name="Cantor M.N."/>
            <person name="Hua S.X."/>
        </authorList>
    </citation>
    <scope>NUCLEOTIDE SEQUENCE [LARGE SCALE GENOMIC DNA]</scope>
    <source>
        <strain evidence="3 4">Ve08.2h10</strain>
    </source>
</reference>
<feature type="region of interest" description="Disordered" evidence="1">
    <location>
        <begin position="191"/>
        <end position="210"/>
    </location>
</feature>
<evidence type="ECO:0000313" key="4">
    <source>
        <dbReference type="Proteomes" id="UP000054538"/>
    </source>
</evidence>
<evidence type="ECO:0000259" key="2">
    <source>
        <dbReference type="Pfam" id="PF20209"/>
    </source>
</evidence>
<keyword evidence="4" id="KW-1185">Reference proteome</keyword>
<dbReference type="AlphaFoldDB" id="A0A0D0D667"/>